<evidence type="ECO:0000256" key="1">
    <source>
        <dbReference type="SAM" id="MobiDB-lite"/>
    </source>
</evidence>
<dbReference type="EMBL" id="BLXT01007037">
    <property type="protein sequence ID" value="GFO35999.1"/>
    <property type="molecule type" value="Genomic_DNA"/>
</dbReference>
<proteinExistence type="predicted"/>
<evidence type="ECO:0000313" key="3">
    <source>
        <dbReference type="Proteomes" id="UP000735302"/>
    </source>
</evidence>
<dbReference type="AlphaFoldDB" id="A0AAV4CVU2"/>
<feature type="region of interest" description="Disordered" evidence="1">
    <location>
        <begin position="1"/>
        <end position="23"/>
    </location>
</feature>
<feature type="compositionally biased region" description="Polar residues" evidence="1">
    <location>
        <begin position="1"/>
        <end position="13"/>
    </location>
</feature>
<organism evidence="2 3">
    <name type="scientific">Plakobranchus ocellatus</name>
    <dbReference type="NCBI Taxonomy" id="259542"/>
    <lineage>
        <taxon>Eukaryota</taxon>
        <taxon>Metazoa</taxon>
        <taxon>Spiralia</taxon>
        <taxon>Lophotrochozoa</taxon>
        <taxon>Mollusca</taxon>
        <taxon>Gastropoda</taxon>
        <taxon>Heterobranchia</taxon>
        <taxon>Euthyneura</taxon>
        <taxon>Panpulmonata</taxon>
        <taxon>Sacoglossa</taxon>
        <taxon>Placobranchoidea</taxon>
        <taxon>Plakobranchidae</taxon>
        <taxon>Plakobranchus</taxon>
    </lineage>
</organism>
<dbReference type="Proteomes" id="UP000735302">
    <property type="component" value="Unassembled WGS sequence"/>
</dbReference>
<protein>
    <submittedName>
        <fullName evidence="2">1-aminocyclopropane-1-carboxylate synthase homolog (Arabidopsis)(Non-functional)</fullName>
    </submittedName>
</protein>
<comment type="caution">
    <text evidence="2">The sequence shown here is derived from an EMBL/GenBank/DDBJ whole genome shotgun (WGS) entry which is preliminary data.</text>
</comment>
<reference evidence="2 3" key="1">
    <citation type="journal article" date="2021" name="Elife">
        <title>Chloroplast acquisition without the gene transfer in kleptoplastic sea slugs, Plakobranchus ocellatus.</title>
        <authorList>
            <person name="Maeda T."/>
            <person name="Takahashi S."/>
            <person name="Yoshida T."/>
            <person name="Shimamura S."/>
            <person name="Takaki Y."/>
            <person name="Nagai Y."/>
            <person name="Toyoda A."/>
            <person name="Suzuki Y."/>
            <person name="Arimoto A."/>
            <person name="Ishii H."/>
            <person name="Satoh N."/>
            <person name="Nishiyama T."/>
            <person name="Hasebe M."/>
            <person name="Maruyama T."/>
            <person name="Minagawa J."/>
            <person name="Obokata J."/>
            <person name="Shigenobu S."/>
        </authorList>
    </citation>
    <scope>NUCLEOTIDE SEQUENCE [LARGE SCALE GENOMIC DNA]</scope>
</reference>
<name>A0AAV4CVU2_9GAST</name>
<sequence>MAEAEQQASNKSGEQNEKKENLEDLLTTLSNQIKSSDWLEHNTPEKFALENPEVAQAFKDAAEKSEQNPNSGKKS</sequence>
<evidence type="ECO:0000313" key="2">
    <source>
        <dbReference type="EMBL" id="GFO35999.1"/>
    </source>
</evidence>
<accession>A0AAV4CVU2</accession>
<keyword evidence="3" id="KW-1185">Reference proteome</keyword>
<gene>
    <name evidence="2" type="ORF">PoB_006250400</name>
</gene>